<dbReference type="SUPFAM" id="SSF51905">
    <property type="entry name" value="FAD/NAD(P)-binding domain"/>
    <property type="match status" value="1"/>
</dbReference>
<dbReference type="KEGG" id="haby:HLVA_20840"/>
<dbReference type="PANTHER" id="PTHR48105">
    <property type="entry name" value="THIOREDOXIN REDUCTASE 1-RELATED-RELATED"/>
    <property type="match status" value="1"/>
</dbReference>
<evidence type="ECO:0000256" key="2">
    <source>
        <dbReference type="ARBA" id="ARBA00022827"/>
    </source>
</evidence>
<proteinExistence type="predicted"/>
<keyword evidence="8" id="KW-1185">Reference proteome</keyword>
<dbReference type="PROSITE" id="PS00573">
    <property type="entry name" value="PYRIDINE_REDOX_2"/>
    <property type="match status" value="1"/>
</dbReference>
<keyword evidence="3" id="KW-0560">Oxidoreductase</keyword>
<feature type="domain" description="FAD/NAD(P)-binding" evidence="6">
    <location>
        <begin position="28"/>
        <end position="314"/>
    </location>
</feature>
<sequence length="328" mass="36037">MDLNLNLDGFDIENNGNTKNLDENKIYELLIIGGGPSAMTAAVYAMRKGIDTGIITYKFGGQILETEAIENYMGFMYIKGEDLVNKFKNQIDQFPIGYKSGFEVTKTKLKKDIKEIYVSDGTKYKAKTVIIAAGSKWRKLNIPGESEFSGKGIAYCTTCDAPFYKNKKVAVIGGGNAGIEAAIDLASIAKEVTLIEYLPKLNGDKILIDKLNNFSNVKIMTNHQILEAIGNKKLEKAKFKNRETNKIFDIELDGIFVEIGLIPNSQIFKDEIKLNSKNEISIDCSCKTSLPGVFASGDITSVPYNQVIIAAGEGAKAALSVYSYLINK</sequence>
<dbReference type="PRINTS" id="PR00368">
    <property type="entry name" value="FADPNR"/>
</dbReference>
<evidence type="ECO:0000256" key="3">
    <source>
        <dbReference type="ARBA" id="ARBA00023002"/>
    </source>
</evidence>
<evidence type="ECO:0000313" key="8">
    <source>
        <dbReference type="Proteomes" id="UP001321582"/>
    </source>
</evidence>
<dbReference type="InterPro" id="IPR023753">
    <property type="entry name" value="FAD/NAD-binding_dom"/>
</dbReference>
<evidence type="ECO:0000313" key="7">
    <source>
        <dbReference type="EMBL" id="BDU51515.1"/>
    </source>
</evidence>
<dbReference type="InterPro" id="IPR008255">
    <property type="entry name" value="Pyr_nucl-diS_OxRdtase_2_AS"/>
</dbReference>
<keyword evidence="7" id="KW-0614">Plasmid</keyword>
<protein>
    <recommendedName>
        <fullName evidence="6">FAD/NAD(P)-binding domain-containing protein</fullName>
    </recommendedName>
</protein>
<keyword evidence="1" id="KW-0285">Flavoprotein</keyword>
<dbReference type="GO" id="GO:0016668">
    <property type="term" value="F:oxidoreductase activity, acting on a sulfur group of donors, NAD(P) as acceptor"/>
    <property type="evidence" value="ECO:0007669"/>
    <property type="project" value="UniProtKB-ARBA"/>
</dbReference>
<dbReference type="PRINTS" id="PR00469">
    <property type="entry name" value="PNDRDTASEII"/>
</dbReference>
<dbReference type="RefSeq" id="WP_307905600.1">
    <property type="nucleotide sequence ID" value="NZ_AP027060.1"/>
</dbReference>
<dbReference type="InterPro" id="IPR050097">
    <property type="entry name" value="Ferredoxin-NADP_redctase_2"/>
</dbReference>
<evidence type="ECO:0000259" key="6">
    <source>
        <dbReference type="Pfam" id="PF07992"/>
    </source>
</evidence>
<keyword evidence="2" id="KW-0274">FAD</keyword>
<name>A0AAU9E0R2_9FUSO</name>
<dbReference type="InterPro" id="IPR036188">
    <property type="entry name" value="FAD/NAD-bd_sf"/>
</dbReference>
<evidence type="ECO:0000256" key="5">
    <source>
        <dbReference type="ARBA" id="ARBA00023284"/>
    </source>
</evidence>
<dbReference type="EMBL" id="AP027060">
    <property type="protein sequence ID" value="BDU51515.1"/>
    <property type="molecule type" value="Genomic_DNA"/>
</dbReference>
<accession>A0AAU9E0R2</accession>
<evidence type="ECO:0000256" key="1">
    <source>
        <dbReference type="ARBA" id="ARBA00022630"/>
    </source>
</evidence>
<dbReference type="Proteomes" id="UP001321582">
    <property type="component" value="Plasmid pHIC"/>
</dbReference>
<keyword evidence="4" id="KW-1015">Disulfide bond</keyword>
<reference evidence="7 8" key="1">
    <citation type="submission" date="2022-11" db="EMBL/GenBank/DDBJ databases">
        <title>Haliovirga abyssi gen. nov., sp. nov., a mesophilic fermentative bacterium isolated from the Iheya North hydrothermal field and the proposal of Haliovirgaceae fam. nov.</title>
        <authorList>
            <person name="Miyazaki U."/>
            <person name="Tame A."/>
            <person name="Miyazaki J."/>
            <person name="Takai K."/>
            <person name="Sawayama S."/>
            <person name="Kitajima M."/>
            <person name="Okamoto A."/>
            <person name="Nakagawa S."/>
        </authorList>
    </citation>
    <scope>NUCLEOTIDE SEQUENCE [LARGE SCALE GENOMIC DNA]</scope>
    <source>
        <strain evidence="7 8">IC12</strain>
        <plasmid evidence="7 8">pHIC</plasmid>
    </source>
</reference>
<keyword evidence="5" id="KW-0676">Redox-active center</keyword>
<geneLocation type="plasmid" evidence="7 8">
    <name>pHIC</name>
</geneLocation>
<gene>
    <name evidence="7" type="ORF">HLVA_20840</name>
</gene>
<dbReference type="AlphaFoldDB" id="A0AAU9E0R2"/>
<dbReference type="Pfam" id="PF07992">
    <property type="entry name" value="Pyr_redox_2"/>
    <property type="match status" value="1"/>
</dbReference>
<dbReference type="Gene3D" id="3.50.50.60">
    <property type="entry name" value="FAD/NAD(P)-binding domain"/>
    <property type="match status" value="2"/>
</dbReference>
<evidence type="ECO:0000256" key="4">
    <source>
        <dbReference type="ARBA" id="ARBA00023157"/>
    </source>
</evidence>
<organism evidence="7 8">
    <name type="scientific">Haliovirga abyssi</name>
    <dbReference type="NCBI Taxonomy" id="2996794"/>
    <lineage>
        <taxon>Bacteria</taxon>
        <taxon>Fusobacteriati</taxon>
        <taxon>Fusobacteriota</taxon>
        <taxon>Fusobacteriia</taxon>
        <taxon>Fusobacteriales</taxon>
        <taxon>Haliovirgaceae</taxon>
        <taxon>Haliovirga</taxon>
    </lineage>
</organism>